<dbReference type="GO" id="GO:0016740">
    <property type="term" value="F:transferase activity"/>
    <property type="evidence" value="ECO:0007669"/>
    <property type="project" value="UniProtKB-KW"/>
</dbReference>
<name>A0A432W813_9GAMM</name>
<dbReference type="RefSeq" id="WP_126803007.1">
    <property type="nucleotide sequence ID" value="NZ_PIPL01000001.1"/>
</dbReference>
<dbReference type="OrthoDB" id="8537976at2"/>
<organism evidence="6 7">
    <name type="scientific">Aliidiomarina minuta</name>
    <dbReference type="NCBI Taxonomy" id="880057"/>
    <lineage>
        <taxon>Bacteria</taxon>
        <taxon>Pseudomonadati</taxon>
        <taxon>Pseudomonadota</taxon>
        <taxon>Gammaproteobacteria</taxon>
        <taxon>Alteromonadales</taxon>
        <taxon>Idiomarinaceae</taxon>
        <taxon>Aliidiomarina</taxon>
    </lineage>
</organism>
<keyword evidence="2 5" id="KW-0812">Transmembrane</keyword>
<dbReference type="Pfam" id="PF01124">
    <property type="entry name" value="MAPEG"/>
    <property type="match status" value="1"/>
</dbReference>
<dbReference type="Gene3D" id="1.20.120.550">
    <property type="entry name" value="Membrane associated eicosanoid/glutathione metabolism-like domain"/>
    <property type="match status" value="1"/>
</dbReference>
<keyword evidence="3 5" id="KW-1133">Transmembrane helix</keyword>
<keyword evidence="4 5" id="KW-0472">Membrane</keyword>
<evidence type="ECO:0000313" key="6">
    <source>
        <dbReference type="EMBL" id="RUO26192.1"/>
    </source>
</evidence>
<evidence type="ECO:0000256" key="5">
    <source>
        <dbReference type="SAM" id="Phobius"/>
    </source>
</evidence>
<reference evidence="6 7" key="1">
    <citation type="journal article" date="2011" name="Front. Microbiol.">
        <title>Genomic signatures of strain selection and enhancement in Bacillus atrophaeus var. globigii, a historical biowarfare simulant.</title>
        <authorList>
            <person name="Gibbons H.S."/>
            <person name="Broomall S.M."/>
            <person name="McNew L.A."/>
            <person name="Daligault H."/>
            <person name="Chapman C."/>
            <person name="Bruce D."/>
            <person name="Karavis M."/>
            <person name="Krepps M."/>
            <person name="McGregor P.A."/>
            <person name="Hong C."/>
            <person name="Park K.H."/>
            <person name="Akmal A."/>
            <person name="Feldman A."/>
            <person name="Lin J.S."/>
            <person name="Chang W.E."/>
            <person name="Higgs B.W."/>
            <person name="Demirev P."/>
            <person name="Lindquist J."/>
            <person name="Liem A."/>
            <person name="Fochler E."/>
            <person name="Read T.D."/>
            <person name="Tapia R."/>
            <person name="Johnson S."/>
            <person name="Bishop-Lilly K.A."/>
            <person name="Detter C."/>
            <person name="Han C."/>
            <person name="Sozhamannan S."/>
            <person name="Rosenzweig C.N."/>
            <person name="Skowronski E.W."/>
        </authorList>
    </citation>
    <scope>NUCLEOTIDE SEQUENCE [LARGE SCALE GENOMIC DNA]</scope>
    <source>
        <strain evidence="6 7">MLST1</strain>
    </source>
</reference>
<keyword evidence="6" id="KW-0808">Transferase</keyword>
<comment type="caution">
    <text evidence="6">The sequence shown here is derived from an EMBL/GenBank/DDBJ whole genome shotgun (WGS) entry which is preliminary data.</text>
</comment>
<evidence type="ECO:0000256" key="4">
    <source>
        <dbReference type="ARBA" id="ARBA00023136"/>
    </source>
</evidence>
<dbReference type="AlphaFoldDB" id="A0A432W813"/>
<dbReference type="GO" id="GO:0016020">
    <property type="term" value="C:membrane"/>
    <property type="evidence" value="ECO:0007669"/>
    <property type="project" value="UniProtKB-SubCell"/>
</dbReference>
<feature type="transmembrane region" description="Helical" evidence="5">
    <location>
        <begin position="46"/>
        <end position="65"/>
    </location>
</feature>
<protein>
    <submittedName>
        <fullName evidence="6">Glutathione S-transferase</fullName>
    </submittedName>
</protein>
<evidence type="ECO:0000256" key="1">
    <source>
        <dbReference type="ARBA" id="ARBA00004370"/>
    </source>
</evidence>
<dbReference type="EMBL" id="PIPL01000001">
    <property type="protein sequence ID" value="RUO26192.1"/>
    <property type="molecule type" value="Genomic_DNA"/>
</dbReference>
<dbReference type="PANTHER" id="PTHR35814">
    <property type="match status" value="1"/>
</dbReference>
<evidence type="ECO:0000256" key="2">
    <source>
        <dbReference type="ARBA" id="ARBA00022692"/>
    </source>
</evidence>
<dbReference type="Proteomes" id="UP000288293">
    <property type="component" value="Unassembled WGS sequence"/>
</dbReference>
<accession>A0A432W813</accession>
<feature type="transmembrane region" description="Helical" evidence="5">
    <location>
        <begin position="77"/>
        <end position="96"/>
    </location>
</feature>
<sequence length="134" mass="14481">MIPLPTTSLFAALLTLLYVVLAVRIIRLRWIERVGIGIGESQPLNVAVRVHGNFAEYVPLGLILMALMELSGATDQFLFFMGGLLFVARIFHAIGLTKSVGVSIYRTIGVLGTFGMLILSAGYLIGAVLAQQTM</sequence>
<dbReference type="SUPFAM" id="SSF161084">
    <property type="entry name" value="MAPEG domain-like"/>
    <property type="match status" value="1"/>
</dbReference>
<comment type="subcellular location">
    <subcellularLocation>
        <location evidence="1">Membrane</location>
    </subcellularLocation>
</comment>
<evidence type="ECO:0000256" key="3">
    <source>
        <dbReference type="ARBA" id="ARBA00022989"/>
    </source>
</evidence>
<dbReference type="InterPro" id="IPR001129">
    <property type="entry name" value="Membr-assoc_MAPEG"/>
</dbReference>
<dbReference type="PANTHER" id="PTHR35814:SF1">
    <property type="entry name" value="GLUTATHIONE S-TRANSFERASE-RELATED"/>
    <property type="match status" value="1"/>
</dbReference>
<gene>
    <name evidence="6" type="ORF">CWE09_05610</name>
</gene>
<evidence type="ECO:0000313" key="7">
    <source>
        <dbReference type="Proteomes" id="UP000288293"/>
    </source>
</evidence>
<keyword evidence="7" id="KW-1185">Reference proteome</keyword>
<proteinExistence type="predicted"/>
<feature type="transmembrane region" description="Helical" evidence="5">
    <location>
        <begin position="108"/>
        <end position="130"/>
    </location>
</feature>
<dbReference type="InterPro" id="IPR023352">
    <property type="entry name" value="MAPEG-like_dom_sf"/>
</dbReference>